<dbReference type="CDD" id="cd03215">
    <property type="entry name" value="ABC_Carb_Monos_II"/>
    <property type="match status" value="1"/>
</dbReference>
<protein>
    <submittedName>
        <fullName evidence="6">Ribose ABC transporter</fullName>
    </submittedName>
</protein>
<dbReference type="SMART" id="SM00382">
    <property type="entry name" value="AAA"/>
    <property type="match status" value="2"/>
</dbReference>
<accession>A0ABQ4JEF2</accession>
<evidence type="ECO:0000256" key="3">
    <source>
        <dbReference type="ARBA" id="ARBA00022741"/>
    </source>
</evidence>
<dbReference type="InterPro" id="IPR003593">
    <property type="entry name" value="AAA+_ATPase"/>
</dbReference>
<evidence type="ECO:0000256" key="1">
    <source>
        <dbReference type="ARBA" id="ARBA00022448"/>
    </source>
</evidence>
<dbReference type="CDD" id="cd03216">
    <property type="entry name" value="ABC_Carb_Monos_I"/>
    <property type="match status" value="1"/>
</dbReference>
<dbReference type="PANTHER" id="PTHR43790:SF9">
    <property type="entry name" value="GALACTOFURANOSE TRANSPORTER ATP-BINDING PROTEIN YTFR"/>
    <property type="match status" value="1"/>
</dbReference>
<keyword evidence="3" id="KW-0547">Nucleotide-binding</keyword>
<dbReference type="InterPro" id="IPR050107">
    <property type="entry name" value="ABC_carbohydrate_import_ATPase"/>
</dbReference>
<keyword evidence="7" id="KW-1185">Reference proteome</keyword>
<keyword evidence="2" id="KW-0677">Repeat</keyword>
<dbReference type="Proteomes" id="UP000653076">
    <property type="component" value="Unassembled WGS sequence"/>
</dbReference>
<dbReference type="InterPro" id="IPR003439">
    <property type="entry name" value="ABC_transporter-like_ATP-bd"/>
</dbReference>
<dbReference type="EMBL" id="BOPC01000050">
    <property type="protein sequence ID" value="GIJ28540.1"/>
    <property type="molecule type" value="Genomic_DNA"/>
</dbReference>
<name>A0ABQ4JEF2_9ACTN</name>
<gene>
    <name evidence="6" type="ORF">Vqi01_37020</name>
</gene>
<evidence type="ECO:0000259" key="5">
    <source>
        <dbReference type="PROSITE" id="PS50893"/>
    </source>
</evidence>
<evidence type="ECO:0000256" key="4">
    <source>
        <dbReference type="ARBA" id="ARBA00022840"/>
    </source>
</evidence>
<dbReference type="PROSITE" id="PS50893">
    <property type="entry name" value="ABC_TRANSPORTER_2"/>
    <property type="match status" value="2"/>
</dbReference>
<evidence type="ECO:0000313" key="6">
    <source>
        <dbReference type="EMBL" id="GIJ28540.1"/>
    </source>
</evidence>
<evidence type="ECO:0000256" key="2">
    <source>
        <dbReference type="ARBA" id="ARBA00022737"/>
    </source>
</evidence>
<proteinExistence type="predicted"/>
<dbReference type="PANTHER" id="PTHR43790">
    <property type="entry name" value="CARBOHYDRATE TRANSPORT ATP-BINDING PROTEIN MG119-RELATED"/>
    <property type="match status" value="1"/>
</dbReference>
<dbReference type="InterPro" id="IPR017871">
    <property type="entry name" value="ABC_transporter-like_CS"/>
</dbReference>
<dbReference type="Pfam" id="PF00005">
    <property type="entry name" value="ABC_tran"/>
    <property type="match status" value="2"/>
</dbReference>
<keyword evidence="1" id="KW-0813">Transport</keyword>
<feature type="domain" description="ABC transporter" evidence="5">
    <location>
        <begin position="7"/>
        <end position="248"/>
    </location>
</feature>
<feature type="domain" description="ABC transporter" evidence="5">
    <location>
        <begin position="261"/>
        <end position="502"/>
    </location>
</feature>
<dbReference type="Gene3D" id="3.40.50.300">
    <property type="entry name" value="P-loop containing nucleotide triphosphate hydrolases"/>
    <property type="match status" value="2"/>
</dbReference>
<sequence length="503" mass="54658">MSDQPLLQIRHLVKKYPGTVAVNIQPGHGVSFAAGSIHALVGENGAGKSTLIGTLGGVVSPDERGISLDGVAFSPKSAPEARDLGIETVRQDSGLVPTLTVAENLFLGRESAFKKAGFLFPAKRRALAAQALDALELHDVRPNQLAGSLDLERQKFVELARALFFNPRVLIVDEMTASLSRRGVQRLFKVLREQAARGVLIIYISHYLEEVFELCDRITVLKDGTVVTTVPSGDVDEDQLSTLMVGRSTRESMFHEELRPEESSDVVLRVDGAGISGAFEDVSFDLRSGEILGVAGLVGCGSEELGLAVFGARQLDAGSMQLDGVPYAPKNPRQAIARGVAHVPSDRDTHGVVLRMPIAENVVLAALRWLSRLGFRAPGQDRHRSRDLIRELGISCRGPRDLPLNLSGGNRQRVVIAKWMVRDNRVLVLHNPTRGVDVGAKAELYRVIRSLSQAGQAILLISDDLQELLGLSDRLIALRRGRISTEFPKDSSPTEELVVSHMI</sequence>
<dbReference type="PROSITE" id="PS00211">
    <property type="entry name" value="ABC_TRANSPORTER_1"/>
    <property type="match status" value="1"/>
</dbReference>
<dbReference type="InterPro" id="IPR027417">
    <property type="entry name" value="P-loop_NTPase"/>
</dbReference>
<dbReference type="RefSeq" id="WP_204036047.1">
    <property type="nucleotide sequence ID" value="NZ_BOPC01000050.1"/>
</dbReference>
<reference evidence="6 7" key="1">
    <citation type="submission" date="2021-01" db="EMBL/GenBank/DDBJ databases">
        <title>Whole genome shotgun sequence of Verrucosispora qiuiae NBRC 106684.</title>
        <authorList>
            <person name="Komaki H."/>
            <person name="Tamura T."/>
        </authorList>
    </citation>
    <scope>NUCLEOTIDE SEQUENCE [LARGE SCALE GENOMIC DNA]</scope>
    <source>
        <strain evidence="6 7">NBRC 106684</strain>
    </source>
</reference>
<keyword evidence="4" id="KW-0067">ATP-binding</keyword>
<dbReference type="SUPFAM" id="SSF52540">
    <property type="entry name" value="P-loop containing nucleoside triphosphate hydrolases"/>
    <property type="match status" value="2"/>
</dbReference>
<comment type="caution">
    <text evidence="6">The sequence shown here is derived from an EMBL/GenBank/DDBJ whole genome shotgun (WGS) entry which is preliminary data.</text>
</comment>
<evidence type="ECO:0000313" key="7">
    <source>
        <dbReference type="Proteomes" id="UP000653076"/>
    </source>
</evidence>
<organism evidence="6 7">
    <name type="scientific">Micromonospora qiuiae</name>
    <dbReference type="NCBI Taxonomy" id="502268"/>
    <lineage>
        <taxon>Bacteria</taxon>
        <taxon>Bacillati</taxon>
        <taxon>Actinomycetota</taxon>
        <taxon>Actinomycetes</taxon>
        <taxon>Micromonosporales</taxon>
        <taxon>Micromonosporaceae</taxon>
        <taxon>Micromonospora</taxon>
    </lineage>
</organism>